<dbReference type="SUPFAM" id="SSF51197">
    <property type="entry name" value="Clavaminate synthase-like"/>
    <property type="match status" value="1"/>
</dbReference>
<dbReference type="Gene3D" id="3.40.1090.10">
    <property type="entry name" value="Cytosolic phospholipase A2 catalytic domain"/>
    <property type="match status" value="1"/>
</dbReference>
<dbReference type="InterPro" id="IPR040723">
    <property type="entry name" value="cPLA2_C2"/>
</dbReference>
<evidence type="ECO:0000259" key="13">
    <source>
        <dbReference type="PROSITE" id="PS50004"/>
    </source>
</evidence>
<evidence type="ECO:0000256" key="12">
    <source>
        <dbReference type="RuleBase" id="RU362102"/>
    </source>
</evidence>
<reference evidence="16" key="3">
    <citation type="submission" date="2022-01" db="EMBL/GenBank/DDBJ databases">
        <authorList>
            <person name="Rubenstein D.R."/>
        </authorList>
    </citation>
    <scope>NUCLEOTIDE SEQUENCE</scope>
    <source>
        <strain evidence="16">SS15</strain>
        <tissue evidence="16">Liver</tissue>
    </source>
</reference>
<dbReference type="InterPro" id="IPR006862">
    <property type="entry name" value="Thio_Ohase/aa_AcTrfase"/>
</dbReference>
<dbReference type="SUPFAM" id="SSF52151">
    <property type="entry name" value="FabD/lysophospholipase-like"/>
    <property type="match status" value="1"/>
</dbReference>
<dbReference type="EC" id="3.1.1.4" evidence="3 12"/>
<dbReference type="PROSITE" id="PS50004">
    <property type="entry name" value="C2"/>
    <property type="match status" value="1"/>
</dbReference>
<dbReference type="PANTHER" id="PTHR10728:SF32">
    <property type="entry name" value="CYTOSOLIC PHOSPHOLIPASE A2 BETA"/>
    <property type="match status" value="1"/>
</dbReference>
<dbReference type="Pfam" id="PF04775">
    <property type="entry name" value="Bile_Hydr_Trans"/>
    <property type="match status" value="1"/>
</dbReference>
<evidence type="ECO:0000256" key="7">
    <source>
        <dbReference type="ARBA" id="ARBA00022837"/>
    </source>
</evidence>
<organism evidence="15">
    <name type="scientific">Lamprotornis superbus</name>
    <dbReference type="NCBI Taxonomy" id="245042"/>
    <lineage>
        <taxon>Eukaryota</taxon>
        <taxon>Metazoa</taxon>
        <taxon>Chordata</taxon>
        <taxon>Craniata</taxon>
        <taxon>Vertebrata</taxon>
        <taxon>Euteleostomi</taxon>
        <taxon>Archelosauria</taxon>
        <taxon>Archosauria</taxon>
        <taxon>Dinosauria</taxon>
        <taxon>Saurischia</taxon>
        <taxon>Theropoda</taxon>
        <taxon>Coelurosauria</taxon>
        <taxon>Aves</taxon>
        <taxon>Neognathae</taxon>
        <taxon>Neoaves</taxon>
        <taxon>Telluraves</taxon>
        <taxon>Australaves</taxon>
        <taxon>Passeriformes</taxon>
        <taxon>Sturnidae</taxon>
        <taxon>Lamprotornis</taxon>
    </lineage>
</organism>
<evidence type="ECO:0000256" key="8">
    <source>
        <dbReference type="ARBA" id="ARBA00022963"/>
    </source>
</evidence>
<evidence type="ECO:0000256" key="5">
    <source>
        <dbReference type="ARBA" id="ARBA00022723"/>
    </source>
</evidence>
<feature type="domain" description="C2" evidence="13">
    <location>
        <begin position="642"/>
        <end position="763"/>
    </location>
</feature>
<evidence type="ECO:0000313" key="15">
    <source>
        <dbReference type="EMBL" id="KAG0130563.1"/>
    </source>
</evidence>
<evidence type="ECO:0000256" key="1">
    <source>
        <dbReference type="ARBA" id="ARBA00004170"/>
    </source>
</evidence>
<feature type="domain" description="PLA2c" evidence="14">
    <location>
        <begin position="915"/>
        <end position="1545"/>
    </location>
</feature>
<dbReference type="EMBL" id="JADDUC020000007">
    <property type="protein sequence ID" value="KAI1237886.1"/>
    <property type="molecule type" value="Genomic_DNA"/>
</dbReference>
<dbReference type="Gene3D" id="2.60.40.150">
    <property type="entry name" value="C2 domain"/>
    <property type="match status" value="1"/>
</dbReference>
<dbReference type="InterPro" id="IPR035892">
    <property type="entry name" value="C2_domain_sf"/>
</dbReference>
<keyword evidence="6 11" id="KW-0378">Hydrolase</keyword>
<dbReference type="GO" id="GO:0046475">
    <property type="term" value="P:glycerophospholipid catabolic process"/>
    <property type="evidence" value="ECO:0007669"/>
    <property type="project" value="TreeGrafter"/>
</dbReference>
<evidence type="ECO:0000256" key="3">
    <source>
        <dbReference type="ARBA" id="ARBA00013278"/>
    </source>
</evidence>
<comment type="subcellular location">
    <subcellularLocation>
        <location evidence="2">Cytoplasm</location>
        <location evidence="2">Cytosol</location>
    </subcellularLocation>
    <subcellularLocation>
        <location evidence="1">Membrane</location>
        <topology evidence="1">Peripheral membrane protein</topology>
    </subcellularLocation>
</comment>
<dbReference type="SUPFAM" id="SSF53474">
    <property type="entry name" value="alpha/beta-Hydrolases"/>
    <property type="match status" value="1"/>
</dbReference>
<evidence type="ECO:0000259" key="14">
    <source>
        <dbReference type="PROSITE" id="PS51210"/>
    </source>
</evidence>
<dbReference type="GO" id="GO:0005509">
    <property type="term" value="F:calcium ion binding"/>
    <property type="evidence" value="ECO:0007669"/>
    <property type="project" value="InterPro"/>
</dbReference>
<keyword evidence="17" id="KW-1185">Reference proteome</keyword>
<dbReference type="GO" id="GO:0005544">
    <property type="term" value="F:calcium-dependent phospholipid binding"/>
    <property type="evidence" value="ECO:0007669"/>
    <property type="project" value="TreeGrafter"/>
</dbReference>
<dbReference type="SMART" id="SM00558">
    <property type="entry name" value="JmjC"/>
    <property type="match status" value="1"/>
</dbReference>
<proteinExistence type="predicted"/>
<keyword evidence="7 12" id="KW-0106">Calcium</keyword>
<comment type="domain">
    <text evidence="12">The N-terminal C2 domain associates with lipid membranes upon calcium binding.</text>
</comment>
<dbReference type="Pfam" id="PF13621">
    <property type="entry name" value="Cupin_8"/>
    <property type="match status" value="1"/>
</dbReference>
<dbReference type="CDD" id="cd04036">
    <property type="entry name" value="C2_cPLA2"/>
    <property type="match status" value="1"/>
</dbReference>
<dbReference type="PANTHER" id="PTHR10728">
    <property type="entry name" value="CYTOSOLIC PHOSPHOLIPASE A2"/>
    <property type="match status" value="1"/>
</dbReference>
<dbReference type="InterPro" id="IPR014710">
    <property type="entry name" value="RmlC-like_jellyroll"/>
</dbReference>
<evidence type="ECO:0000313" key="16">
    <source>
        <dbReference type="EMBL" id="KAI1237886.1"/>
    </source>
</evidence>
<sequence>MLKLGWPESVPYLDRPPSALEFYREWVSPNKPCIIRNAISHWPALKKWTSAYLREVVGPKVVSVAVTPNGYADAVFQDRFVMPEERQMPFMDFLDIVEKKVTSPNVFYVQKQCSNLTEEFPELVCDVQPDIPWMSEALVHKDHYENLYCVVSGEKYFLLHPPSDRPFIPYELYQPATYHVSEDGSFEIVDEKTTEKVPWIPLDPLNPDLELYPEYAQAKPLQCTVKAVNYWYDMEYDIKCLFDDPVQIRVAGLQPQQAVTLRASLLDESGELFQAHALYRAGSSGELDLSRSPALGGSYLGVEPMGLLWALQSKTPYKRLAKRNVLTPFCVDLEVYEGHGDMSRLLGKCTNERWFLGEGVKRISVREGRLRATLFLPPGPGPFPGLIDLYGSGGGLIEYRASLLASRGFVTLALAYMSFEDIPAMPEILELSYFEEAVNFLRKQQQVKDTGIGVLGLSKGGDLALSMATFLPGIKAAVSISGSSFNSFIPLKGDGFTLPVHPYDLGRMKISDESGLVDFSDVLDDHMDPATWDCRIPVEKSLAKFLFLSGLDDVNWKSDLYCRDAVQRLQQHGRQVEFYSYSGAGHLLEPPYLPLCKVSIHRVLGMFVHWGGQWREHAKAQEDAWRRIQAFFWQHLMDSDISKKDRHVQVTAPWLGPTDQMVSLHSARDEVLPHPHAFLTSSDCYVSLWLPSASPGKLQTKTIKNSDNPVWNETFYFRIQREVENILELAVCDEDSLTKDDMQFTVLFNVARIRPGETIRETFALKSETERCFKKWESLEVEFWMERVPGPPEHLITNDVLVSREVCCLEVHVDINESRKYLKEGKNLVLTVPASHERTQKTTEDTDTFYFHCVKAWEPVLKVRLQRVSDKEDDNSNLSDTLTVPLKFLPVGHKVKVTLPVRHNVPLQLYLQLNDCTEKLDVRLGYDLCQGEQEFLQKRKRVVAGALKRVLHLERDLHEHEVPVIAVMATGGGLRAMSAMFGHLLALQKLDLLDCVTYLTGASGSTWTLADLYEHPDWSQKSLEGPLKAVKEQVTKCKLNLMSIDHLKYYHKELAERAKAGHVPSFTTLWSLVQEMFLHERPRKYKLTDQRKALEHGQNPLPFYAVLNVKEEKFGTFKFREWTDFSPYEVAIPKYGVSIPSEYFDSEFFMGRRVKKLPESRICYLEGLWTNIFTRNLLDGLYWSSNSNEFWERWSQDMVDIEKHSPEEDVTVIEPPSCLSGKLYEMFQDIMTKRPLLGKSHNFLRGLEFHKDYIHQKKFIEWKGNCNKELAALCRFCFLDFGKLMFVSGFGNRLGWTYVHGVCFFRASYDVFCPSLPLLHSLLTMVRDRITHSSFPKNAPLTILKYFSDTVLDGFPNSLTPLQKYLCLIDVGYFINTSGAALFKPERNVDVIISLDYGLGNVFKQLEMTYKYCKIQNIPFPKVELSPEEEKNPKECYIFADAEDPRAPIVIHFPLVNDTFKKFKEPGVKRGHSEMEEGKVNLENNCSPYYLIRLIYSSENFDKLVNLSKYNILNNKDLLLQAIRCAVERRRSRRTGNFSSYSGYP</sequence>
<dbReference type="GO" id="GO:0005829">
    <property type="term" value="C:cytosol"/>
    <property type="evidence" value="ECO:0007669"/>
    <property type="project" value="UniProtKB-SubCell"/>
</dbReference>
<dbReference type="SUPFAM" id="SSF49562">
    <property type="entry name" value="C2 domain (Calcium/lipid-binding domain, CaLB)"/>
    <property type="match status" value="1"/>
</dbReference>
<dbReference type="Pfam" id="PF00168">
    <property type="entry name" value="C2"/>
    <property type="match status" value="1"/>
</dbReference>
<dbReference type="FunFam" id="3.40.1090.10:FF:000002">
    <property type="entry name" value="Phospholipase A2"/>
    <property type="match status" value="1"/>
</dbReference>
<dbReference type="InterPro" id="IPR014940">
    <property type="entry name" value="BAAT_C"/>
</dbReference>
<gene>
    <name evidence="16" type="ORF">IHE44_0013977</name>
    <name evidence="15" type="ORF">IHE44_014624</name>
</gene>
<evidence type="ECO:0000256" key="9">
    <source>
        <dbReference type="ARBA" id="ARBA00023098"/>
    </source>
</evidence>
<dbReference type="InterPro" id="IPR003347">
    <property type="entry name" value="JmjC_dom"/>
</dbReference>
<accession>A0A835P0I6</accession>
<dbReference type="InterPro" id="IPR016035">
    <property type="entry name" value="Acyl_Trfase/lysoPLipase"/>
</dbReference>
<dbReference type="Pfam" id="PF18695">
    <property type="entry name" value="cPLA2_C2"/>
    <property type="match status" value="1"/>
</dbReference>
<keyword evidence="4 12" id="KW-0963">Cytoplasm</keyword>
<evidence type="ECO:0000313" key="17">
    <source>
        <dbReference type="Proteomes" id="UP000618051"/>
    </source>
</evidence>
<protein>
    <recommendedName>
        <fullName evidence="3 12">Phospholipase A2</fullName>
        <ecNumber evidence="3 12">3.1.1.4</ecNumber>
    </recommendedName>
</protein>
<keyword evidence="10" id="KW-0472">Membrane</keyword>
<evidence type="ECO:0000256" key="4">
    <source>
        <dbReference type="ARBA" id="ARBA00022490"/>
    </source>
</evidence>
<name>A0A835P0I6_9PASS</name>
<dbReference type="GO" id="GO:0016020">
    <property type="term" value="C:membrane"/>
    <property type="evidence" value="ECO:0007669"/>
    <property type="project" value="UniProtKB-SubCell"/>
</dbReference>
<dbReference type="GO" id="GO:0047498">
    <property type="term" value="F:calcium-dependent phospholipase A2 activity"/>
    <property type="evidence" value="ECO:0007669"/>
    <property type="project" value="TreeGrafter"/>
</dbReference>
<dbReference type="InterPro" id="IPR000008">
    <property type="entry name" value="C2_dom"/>
</dbReference>
<dbReference type="Gene3D" id="2.60.120.10">
    <property type="entry name" value="Jelly Rolls"/>
    <property type="match status" value="1"/>
</dbReference>
<dbReference type="InterPro" id="IPR041847">
    <property type="entry name" value="C2_cPLA2"/>
</dbReference>
<dbReference type="OrthoDB" id="419768at2759"/>
<dbReference type="PROSITE" id="PS51210">
    <property type="entry name" value="PLA2C"/>
    <property type="match status" value="1"/>
</dbReference>
<dbReference type="Pfam" id="PF08840">
    <property type="entry name" value="BAAT_C"/>
    <property type="match status" value="1"/>
</dbReference>
<dbReference type="InterPro" id="IPR002642">
    <property type="entry name" value="LysoPLipase_cat_dom"/>
</dbReference>
<evidence type="ECO:0000256" key="6">
    <source>
        <dbReference type="ARBA" id="ARBA00022801"/>
    </source>
</evidence>
<dbReference type="Proteomes" id="UP000618051">
    <property type="component" value="Unassembled WGS sequence"/>
</dbReference>
<dbReference type="EMBL" id="JADDUC010000010">
    <property type="protein sequence ID" value="KAG0130563.1"/>
    <property type="molecule type" value="Genomic_DNA"/>
</dbReference>
<reference evidence="16 17" key="2">
    <citation type="journal article" date="2021" name="J. Hered.">
        <title>Feather Gene Expression Elucidates the Developmental Basis of Plumage Iridescence in African Starlings.</title>
        <authorList>
            <person name="Rubenstein D.R."/>
            <person name="Corvelo A."/>
            <person name="MacManes M.D."/>
            <person name="Maia R."/>
            <person name="Narzisi G."/>
            <person name="Rousaki A."/>
            <person name="Vandenabeele P."/>
            <person name="Shawkey M.D."/>
            <person name="Solomon J."/>
        </authorList>
    </citation>
    <scope>NUCLEOTIDE SEQUENCE [LARGE SCALE GENOMIC DNA]</scope>
    <source>
        <strain evidence="16">SS15</strain>
    </source>
</reference>
<evidence type="ECO:0000256" key="10">
    <source>
        <dbReference type="ARBA" id="ARBA00023136"/>
    </source>
</evidence>
<reference evidence="15" key="1">
    <citation type="submission" date="2020-10" db="EMBL/GenBank/DDBJ databases">
        <title>Feather gene expression reveals the developmental basis of iridescence in African starlings.</title>
        <authorList>
            <person name="Rubenstein D.R."/>
        </authorList>
    </citation>
    <scope>NUCLEOTIDE SEQUENCE</scope>
    <source>
        <strain evidence="15">SS15</strain>
        <tissue evidence="15">Liver</tissue>
    </source>
</reference>
<dbReference type="SMART" id="SM00022">
    <property type="entry name" value="PLAc"/>
    <property type="match status" value="1"/>
</dbReference>
<dbReference type="Pfam" id="PF01735">
    <property type="entry name" value="PLA2_B"/>
    <property type="match status" value="1"/>
</dbReference>
<keyword evidence="5 12" id="KW-0479">Metal-binding</keyword>
<dbReference type="InterPro" id="IPR029058">
    <property type="entry name" value="AB_hydrolase_fold"/>
</dbReference>
<keyword evidence="9 11" id="KW-0443">Lipid metabolism</keyword>
<dbReference type="FunFam" id="3.40.50.1820:FF:000024">
    <property type="entry name" value="acyl-coenzyme A thioesterase 4"/>
    <property type="match status" value="1"/>
</dbReference>
<comment type="caution">
    <text evidence="15">The sequence shown here is derived from an EMBL/GenBank/DDBJ whole genome shotgun (WGS) entry which is preliminary data.</text>
</comment>
<evidence type="ECO:0000256" key="11">
    <source>
        <dbReference type="PROSITE-ProRule" id="PRU00555"/>
    </source>
</evidence>
<dbReference type="InterPro" id="IPR041667">
    <property type="entry name" value="Cupin_8"/>
</dbReference>
<dbReference type="SMART" id="SM00239">
    <property type="entry name" value="C2"/>
    <property type="match status" value="1"/>
</dbReference>
<comment type="catalytic activity">
    <reaction evidence="12">
        <text>a 1,2-diacyl-sn-glycero-3-phosphocholine + H2O = a 1-acyl-sn-glycero-3-phosphocholine + a fatty acid + H(+)</text>
        <dbReference type="Rhea" id="RHEA:15801"/>
        <dbReference type="ChEBI" id="CHEBI:15377"/>
        <dbReference type="ChEBI" id="CHEBI:15378"/>
        <dbReference type="ChEBI" id="CHEBI:28868"/>
        <dbReference type="ChEBI" id="CHEBI:57643"/>
        <dbReference type="ChEBI" id="CHEBI:58168"/>
        <dbReference type="EC" id="3.1.1.4"/>
    </reaction>
</comment>
<dbReference type="Gene3D" id="3.40.50.1820">
    <property type="entry name" value="alpha/beta hydrolase"/>
    <property type="match status" value="1"/>
</dbReference>
<keyword evidence="8 11" id="KW-0442">Lipid degradation</keyword>
<evidence type="ECO:0000256" key="2">
    <source>
        <dbReference type="ARBA" id="ARBA00004514"/>
    </source>
</evidence>